<accession>A0A266Q9Y6</accession>
<keyword evidence="1" id="KW-0620">Polyamine biosynthesis</keyword>
<dbReference type="PANTHER" id="PTHR43317:SF1">
    <property type="entry name" value="THERMOSPERMINE SYNTHASE ACAULIS5"/>
    <property type="match status" value="1"/>
</dbReference>
<dbReference type="PANTHER" id="PTHR43317">
    <property type="entry name" value="THERMOSPERMINE SYNTHASE ACAULIS5"/>
    <property type="match status" value="1"/>
</dbReference>
<proteinExistence type="predicted"/>
<comment type="caution">
    <text evidence="2">The sequence shown here is derived from an EMBL/GenBank/DDBJ whole genome shotgun (WGS) entry which is preliminary data.</text>
</comment>
<keyword evidence="3" id="KW-1185">Reference proteome</keyword>
<dbReference type="STRING" id="1209072.GCA_000766945_04062"/>
<evidence type="ECO:0000313" key="3">
    <source>
        <dbReference type="Proteomes" id="UP000216101"/>
    </source>
</evidence>
<reference evidence="3" key="1">
    <citation type="submission" date="2017-05" db="EMBL/GenBank/DDBJ databases">
        <authorList>
            <person name="Barney B.M."/>
        </authorList>
    </citation>
    <scope>NUCLEOTIDE SEQUENCE [LARGE SCALE GENOMIC DNA]</scope>
    <source>
        <strain evidence="3">PSBB022</strain>
    </source>
</reference>
<evidence type="ECO:0000256" key="1">
    <source>
        <dbReference type="ARBA" id="ARBA00023115"/>
    </source>
</evidence>
<gene>
    <name evidence="2" type="ORF">CBP51_06670</name>
</gene>
<sequence length="247" mass="28381">MLEGKIVHSTSDSYGTILVVDYPRYRVLSFDSIYEQSGFYLEKPYAVVHEYIRIMLLVLGFTEPRHATLLGLGGGSLLRSLHHYLDHCDFHVVELRSKVYDIARDYFDIPDDQRVWVSIEDAGLQIQSSKNASTDIIFADLYDAYHMSPLQVQKQFAQECSRTLTRNGWLVMNFHRLPDTHSAFFIALTEHFSTLLVCSGEFGNHILFACKSHSVNYDQVPAKLKNMEAILDETFMPLFHRLKPVAI</sequence>
<name>A0A266Q9Y6_9GAMM</name>
<dbReference type="EMBL" id="NHNI01000001">
    <property type="protein sequence ID" value="OZY86694.1"/>
    <property type="molecule type" value="Genomic_DNA"/>
</dbReference>
<evidence type="ECO:0008006" key="4">
    <source>
        <dbReference type="Google" id="ProtNLM"/>
    </source>
</evidence>
<dbReference type="AlphaFoldDB" id="A0A266Q9Y6"/>
<organism evidence="2 3">
    <name type="scientific">Cellvibrio mixtus</name>
    <dbReference type="NCBI Taxonomy" id="39650"/>
    <lineage>
        <taxon>Bacteria</taxon>
        <taxon>Pseudomonadati</taxon>
        <taxon>Pseudomonadota</taxon>
        <taxon>Gammaproteobacteria</taxon>
        <taxon>Cellvibrionales</taxon>
        <taxon>Cellvibrionaceae</taxon>
        <taxon>Cellvibrio</taxon>
    </lineage>
</organism>
<dbReference type="SUPFAM" id="SSF53335">
    <property type="entry name" value="S-adenosyl-L-methionine-dependent methyltransferases"/>
    <property type="match status" value="1"/>
</dbReference>
<dbReference type="GO" id="GO:0006596">
    <property type="term" value="P:polyamine biosynthetic process"/>
    <property type="evidence" value="ECO:0007669"/>
    <property type="project" value="UniProtKB-KW"/>
</dbReference>
<protein>
    <recommendedName>
        <fullName evidence="4">Spermidine synthase</fullName>
    </recommendedName>
</protein>
<evidence type="ECO:0000313" key="2">
    <source>
        <dbReference type="EMBL" id="OZY86694.1"/>
    </source>
</evidence>
<dbReference type="Proteomes" id="UP000216101">
    <property type="component" value="Unassembled WGS sequence"/>
</dbReference>
<dbReference type="Pfam" id="PF01564">
    <property type="entry name" value="Spermine_synth"/>
    <property type="match status" value="1"/>
</dbReference>
<dbReference type="Gene3D" id="3.40.50.150">
    <property type="entry name" value="Vaccinia Virus protein VP39"/>
    <property type="match status" value="1"/>
</dbReference>
<dbReference type="InterPro" id="IPR029063">
    <property type="entry name" value="SAM-dependent_MTases_sf"/>
</dbReference>